<dbReference type="PANTHER" id="PTHR38046">
    <property type="entry name" value="CRYPTIC LOCI REGULATOR 2"/>
    <property type="match status" value="1"/>
</dbReference>
<dbReference type="EMBL" id="CAJPDR010000676">
    <property type="protein sequence ID" value="CAF9941682.1"/>
    <property type="molecule type" value="Genomic_DNA"/>
</dbReference>
<evidence type="ECO:0000256" key="1">
    <source>
        <dbReference type="SAM" id="MobiDB-lite"/>
    </source>
</evidence>
<evidence type="ECO:0000313" key="3">
    <source>
        <dbReference type="EMBL" id="CAF9941682.1"/>
    </source>
</evidence>
<accession>A0A8H3J6R5</accession>
<dbReference type="OrthoDB" id="438224at2759"/>
<dbReference type="PANTHER" id="PTHR38046:SF1">
    <property type="entry name" value="CRYPTIC LOCI REGULATOR 2"/>
    <property type="match status" value="1"/>
</dbReference>
<evidence type="ECO:0000313" key="4">
    <source>
        <dbReference type="Proteomes" id="UP000664203"/>
    </source>
</evidence>
<dbReference type="AlphaFoldDB" id="A0A8H3J6R5"/>
<dbReference type="InterPro" id="IPR031915">
    <property type="entry name" value="Clr2_N"/>
</dbReference>
<name>A0A8H3J6R5_9LECA</name>
<dbReference type="InterPro" id="IPR038986">
    <property type="entry name" value="Clr2"/>
</dbReference>
<dbReference type="GO" id="GO:0030466">
    <property type="term" value="P:silent mating-type cassette heterochromatin formation"/>
    <property type="evidence" value="ECO:0007669"/>
    <property type="project" value="TreeGrafter"/>
</dbReference>
<gene>
    <name evidence="3" type="ORF">ALECFALPRED_009263</name>
</gene>
<feature type="domain" description="Cryptic loci regulator 2 N-terminal" evidence="2">
    <location>
        <begin position="64"/>
        <end position="128"/>
    </location>
</feature>
<dbReference type="GO" id="GO:0033553">
    <property type="term" value="C:rDNA heterochromatin"/>
    <property type="evidence" value="ECO:0007669"/>
    <property type="project" value="TreeGrafter"/>
</dbReference>
<sequence>MAHPPDFYLFLTDGDPAHLPSIKEIQQDYKPTDDYGLTQKALSIFATEMMKRLDRKIKDGQTYTKIPHGYSVWPRQRGGHKDVEKPKIDWYIFGHPNHKKFDSFAQFTIHIHFLQLQQPPEDCPCKVCSTHPLAAGYVVSQDPAPASIVTPTPSEDHAPPEETEPDMDETPTDRPLRAPIAQMVAPSSTGEAQPNAPRQEPEQYAEAASSSFKPLPTGPRRTRVPDNRPAHGVTMQSGENAEHEAASDSDATVGAEDIKQEHDDSDYAEDGGREPDGGKKSSKRALSAEDGCKKPSKRVRTHAY</sequence>
<dbReference type="Proteomes" id="UP000664203">
    <property type="component" value="Unassembled WGS sequence"/>
</dbReference>
<keyword evidence="4" id="KW-1185">Reference proteome</keyword>
<protein>
    <recommendedName>
        <fullName evidence="2">Cryptic loci regulator 2 N-terminal domain-containing protein</fullName>
    </recommendedName>
</protein>
<reference evidence="3" key="1">
    <citation type="submission" date="2021-03" db="EMBL/GenBank/DDBJ databases">
        <authorList>
            <person name="Tagirdzhanova G."/>
        </authorList>
    </citation>
    <scope>NUCLEOTIDE SEQUENCE</scope>
</reference>
<evidence type="ECO:0000259" key="2">
    <source>
        <dbReference type="Pfam" id="PF16761"/>
    </source>
</evidence>
<proteinExistence type="predicted"/>
<comment type="caution">
    <text evidence="3">The sequence shown here is derived from an EMBL/GenBank/DDBJ whole genome shotgun (WGS) entry which is preliminary data.</text>
</comment>
<feature type="compositionally biased region" description="Acidic residues" evidence="1">
    <location>
        <begin position="161"/>
        <end position="170"/>
    </location>
</feature>
<feature type="region of interest" description="Disordered" evidence="1">
    <location>
        <begin position="144"/>
        <end position="304"/>
    </location>
</feature>
<feature type="compositionally biased region" description="Basic and acidic residues" evidence="1">
    <location>
        <begin position="270"/>
        <end position="279"/>
    </location>
</feature>
<organism evidence="3 4">
    <name type="scientific">Alectoria fallacina</name>
    <dbReference type="NCBI Taxonomy" id="1903189"/>
    <lineage>
        <taxon>Eukaryota</taxon>
        <taxon>Fungi</taxon>
        <taxon>Dikarya</taxon>
        <taxon>Ascomycota</taxon>
        <taxon>Pezizomycotina</taxon>
        <taxon>Lecanoromycetes</taxon>
        <taxon>OSLEUM clade</taxon>
        <taxon>Lecanoromycetidae</taxon>
        <taxon>Lecanorales</taxon>
        <taxon>Lecanorineae</taxon>
        <taxon>Parmeliaceae</taxon>
        <taxon>Alectoria</taxon>
    </lineage>
</organism>
<dbReference type="Pfam" id="PF16761">
    <property type="entry name" value="Clr2_transil"/>
    <property type="match status" value="1"/>
</dbReference>
<dbReference type="GO" id="GO:0070824">
    <property type="term" value="C:SHREC complex"/>
    <property type="evidence" value="ECO:0007669"/>
    <property type="project" value="InterPro"/>
</dbReference>
<feature type="compositionally biased region" description="Basic residues" evidence="1">
    <location>
        <begin position="294"/>
        <end position="304"/>
    </location>
</feature>
<dbReference type="GO" id="GO:0031934">
    <property type="term" value="C:mating-type region heterochromatin"/>
    <property type="evidence" value="ECO:0007669"/>
    <property type="project" value="TreeGrafter"/>
</dbReference>